<accession>A0A164S6J4</accession>
<organism evidence="2 3">
    <name type="scientific">Daphnia magna</name>
    <dbReference type="NCBI Taxonomy" id="35525"/>
    <lineage>
        <taxon>Eukaryota</taxon>
        <taxon>Metazoa</taxon>
        <taxon>Ecdysozoa</taxon>
        <taxon>Arthropoda</taxon>
        <taxon>Crustacea</taxon>
        <taxon>Branchiopoda</taxon>
        <taxon>Diplostraca</taxon>
        <taxon>Cladocera</taxon>
        <taxon>Anomopoda</taxon>
        <taxon>Daphniidae</taxon>
        <taxon>Daphnia</taxon>
    </lineage>
</organism>
<keyword evidence="1" id="KW-0812">Transmembrane</keyword>
<evidence type="ECO:0000313" key="2">
    <source>
        <dbReference type="EMBL" id="KZS09307.1"/>
    </source>
</evidence>
<feature type="transmembrane region" description="Helical" evidence="1">
    <location>
        <begin position="50"/>
        <end position="72"/>
    </location>
</feature>
<evidence type="ECO:0000313" key="3">
    <source>
        <dbReference type="Proteomes" id="UP000076858"/>
    </source>
</evidence>
<reference evidence="2 3" key="1">
    <citation type="submission" date="2016-03" db="EMBL/GenBank/DDBJ databases">
        <title>EvidentialGene: Evidence-directed Construction of Genes on Genomes.</title>
        <authorList>
            <person name="Gilbert D.G."/>
            <person name="Choi J.-H."/>
            <person name="Mockaitis K."/>
            <person name="Colbourne J."/>
            <person name="Pfrender M."/>
        </authorList>
    </citation>
    <scope>NUCLEOTIDE SEQUENCE [LARGE SCALE GENOMIC DNA]</scope>
    <source>
        <strain evidence="2 3">Xinb3</strain>
        <tissue evidence="2">Complete organism</tissue>
    </source>
</reference>
<dbReference type="Proteomes" id="UP000076858">
    <property type="component" value="Unassembled WGS sequence"/>
</dbReference>
<dbReference type="AlphaFoldDB" id="A0A164S6J4"/>
<gene>
    <name evidence="2" type="ORF">APZ42_026422</name>
</gene>
<keyword evidence="1" id="KW-0472">Membrane</keyword>
<proteinExistence type="predicted"/>
<evidence type="ECO:0000256" key="1">
    <source>
        <dbReference type="SAM" id="Phobius"/>
    </source>
</evidence>
<protein>
    <submittedName>
        <fullName evidence="2">Uncharacterized protein</fullName>
    </submittedName>
</protein>
<keyword evidence="3" id="KW-1185">Reference proteome</keyword>
<sequence length="77" mass="8750">MKNVYNFLSFYVSFRLLAASWSSSLANGEKSKPNSCTVHHQHTCQHTHISLPLLFLFSFSFLFLFLVLTLVINGAVQ</sequence>
<dbReference type="EMBL" id="LRGB01002076">
    <property type="protein sequence ID" value="KZS09307.1"/>
    <property type="molecule type" value="Genomic_DNA"/>
</dbReference>
<comment type="caution">
    <text evidence="2">The sequence shown here is derived from an EMBL/GenBank/DDBJ whole genome shotgun (WGS) entry which is preliminary data.</text>
</comment>
<name>A0A164S6J4_9CRUS</name>
<keyword evidence="1" id="KW-1133">Transmembrane helix</keyword>